<feature type="transmembrane region" description="Helical" evidence="1">
    <location>
        <begin position="291"/>
        <end position="309"/>
    </location>
</feature>
<feature type="transmembrane region" description="Helical" evidence="1">
    <location>
        <begin position="193"/>
        <end position="209"/>
    </location>
</feature>
<dbReference type="Proteomes" id="UP000294028">
    <property type="component" value="Unassembled WGS sequence"/>
</dbReference>
<dbReference type="GO" id="GO:0005886">
    <property type="term" value="C:plasma membrane"/>
    <property type="evidence" value="ECO:0007669"/>
    <property type="project" value="UniProtKB-SubCell"/>
</dbReference>
<dbReference type="PANTHER" id="PTHR43471">
    <property type="entry name" value="ABC TRANSPORTER PERMEASE"/>
    <property type="match status" value="1"/>
</dbReference>
<sequence length="318" mass="35482">MMIFTLHMLEGMYLNRENSKYRFRGIAKRFPLATRHFKTKLKNRYYWLYGFIIFVAGMGAATDLLFNPASGYQGGSAYVIATFAWAIRLFGILGASVAGYSLVTGDQASGRIRLILKLPHTRWKYVFEKFLGESLALITVTSLATITGFAISTILYGPPPVLPAVEVLIVQEGFLLVWLSIATATSMAVKTSRRAIAVPVALYLSAWAWKRVMNSILRGIGEQSIAVRLFAYRLEPSRAYNVTVNWIFNLPNSDLMAPLLMEHVDPNGSTIIGPRIVSELVGDVPWFLSEWVSALVLVLWGTVPMLLAYRRFATTDIA</sequence>
<evidence type="ECO:0008006" key="4">
    <source>
        <dbReference type="Google" id="ProtNLM"/>
    </source>
</evidence>
<gene>
    <name evidence="2" type="ORF">ELS19_18475</name>
</gene>
<evidence type="ECO:0000313" key="3">
    <source>
        <dbReference type="Proteomes" id="UP000294028"/>
    </source>
</evidence>
<dbReference type="EMBL" id="RZHH01000003">
    <property type="protein sequence ID" value="RYJ08507.1"/>
    <property type="molecule type" value="Genomic_DNA"/>
</dbReference>
<feature type="transmembrane region" description="Helical" evidence="1">
    <location>
        <begin position="78"/>
        <end position="103"/>
    </location>
</feature>
<dbReference type="Pfam" id="PF12679">
    <property type="entry name" value="ABC2_membrane_2"/>
    <property type="match status" value="1"/>
</dbReference>
<evidence type="ECO:0000256" key="1">
    <source>
        <dbReference type="SAM" id="Phobius"/>
    </source>
</evidence>
<proteinExistence type="predicted"/>
<reference evidence="2 3" key="1">
    <citation type="submission" date="2018-12" db="EMBL/GenBank/DDBJ databases">
        <title>Genome analysis provides insights into bioremediation potentialities of Halogeometricum borinquense strain N11.</title>
        <authorList>
            <person name="Najjari A."/>
            <person name="Youssef N."/>
            <person name="Fhoula I."/>
            <person name="Ben Dhia O."/>
            <person name="Mahjoubi M."/>
            <person name="Ouzari H.I."/>
            <person name="Cherif A."/>
        </authorList>
    </citation>
    <scope>NUCLEOTIDE SEQUENCE [LARGE SCALE GENOMIC DNA]</scope>
    <source>
        <strain evidence="2 3">N11</strain>
    </source>
</reference>
<feature type="transmembrane region" description="Helical" evidence="1">
    <location>
        <begin position="161"/>
        <end position="181"/>
    </location>
</feature>
<name>A0A482T6J1_9EURY</name>
<feature type="transmembrane region" description="Helical" evidence="1">
    <location>
        <begin position="130"/>
        <end position="155"/>
    </location>
</feature>
<dbReference type="AlphaFoldDB" id="A0A482T6J1"/>
<organism evidence="2 3">
    <name type="scientific">Halogeometricum borinquense</name>
    <dbReference type="NCBI Taxonomy" id="60847"/>
    <lineage>
        <taxon>Archaea</taxon>
        <taxon>Methanobacteriati</taxon>
        <taxon>Methanobacteriota</taxon>
        <taxon>Stenosarchaea group</taxon>
        <taxon>Halobacteria</taxon>
        <taxon>Halobacteriales</taxon>
        <taxon>Haloferacaceae</taxon>
        <taxon>Halogeometricum</taxon>
    </lineage>
</organism>
<evidence type="ECO:0000313" key="2">
    <source>
        <dbReference type="EMBL" id="RYJ08507.1"/>
    </source>
</evidence>
<protein>
    <recommendedName>
        <fullName evidence="4">ABC transporter permease</fullName>
    </recommendedName>
</protein>
<accession>A0A482T6J1</accession>
<feature type="transmembrane region" description="Helical" evidence="1">
    <location>
        <begin position="45"/>
        <end position="66"/>
    </location>
</feature>
<keyword evidence="1" id="KW-0472">Membrane</keyword>
<dbReference type="GO" id="GO:0140359">
    <property type="term" value="F:ABC-type transporter activity"/>
    <property type="evidence" value="ECO:0007669"/>
    <property type="project" value="InterPro"/>
</dbReference>
<comment type="caution">
    <text evidence="2">The sequence shown here is derived from an EMBL/GenBank/DDBJ whole genome shotgun (WGS) entry which is preliminary data.</text>
</comment>
<keyword evidence="1" id="KW-1133">Transmembrane helix</keyword>
<keyword evidence="1" id="KW-0812">Transmembrane</keyword>